<sequence length="114" mass="12340">MIDVPLIRRQMMVLGVDGADVPAIVQASMSTRLPNADVFVMFLTLLKHGVPPIDVLVAASLVRIGAWPPFFLDTPWVFDASDSLQFAAMRFVVAVQQFGRTLARAIRGEAGGDA</sequence>
<reference evidence="1 2" key="1">
    <citation type="journal article" date="2018" name="Nat. Biotechnol.">
        <title>A standardized bacterial taxonomy based on genome phylogeny substantially revises the tree of life.</title>
        <authorList>
            <person name="Parks D.H."/>
            <person name="Chuvochina M."/>
            <person name="Waite D.W."/>
            <person name="Rinke C."/>
            <person name="Skarshewski A."/>
            <person name="Chaumeil P.A."/>
            <person name="Hugenholtz P."/>
        </authorList>
    </citation>
    <scope>NUCLEOTIDE SEQUENCE [LARGE SCALE GENOMIC DNA]</scope>
    <source>
        <strain evidence="1">UBA8733</strain>
    </source>
</reference>
<name>A0A3B9H0E3_9PROT</name>
<protein>
    <submittedName>
        <fullName evidence="1">Uncharacterized protein</fullName>
    </submittedName>
</protein>
<proteinExistence type="predicted"/>
<evidence type="ECO:0000313" key="2">
    <source>
        <dbReference type="Proteomes" id="UP000259610"/>
    </source>
</evidence>
<dbReference type="EMBL" id="DMAN01000300">
    <property type="protein sequence ID" value="HAE28165.1"/>
    <property type="molecule type" value="Genomic_DNA"/>
</dbReference>
<accession>A0A3B9H0E3</accession>
<dbReference type="RefSeq" id="WP_272989841.1">
    <property type="nucleotide sequence ID" value="NZ_CALCOC010000311.1"/>
</dbReference>
<comment type="caution">
    <text evidence="1">The sequence shown here is derived from an EMBL/GenBank/DDBJ whole genome shotgun (WGS) entry which is preliminary data.</text>
</comment>
<dbReference type="Proteomes" id="UP000259610">
    <property type="component" value="Unassembled WGS sequence"/>
</dbReference>
<gene>
    <name evidence="1" type="ORF">DCG58_13460</name>
</gene>
<organism evidence="1 2">
    <name type="scientific">Hyphomonas adhaerens</name>
    <dbReference type="NCBI Taxonomy" id="81029"/>
    <lineage>
        <taxon>Bacteria</taxon>
        <taxon>Pseudomonadati</taxon>
        <taxon>Pseudomonadota</taxon>
        <taxon>Alphaproteobacteria</taxon>
        <taxon>Hyphomonadales</taxon>
        <taxon>Hyphomonadaceae</taxon>
        <taxon>Hyphomonas</taxon>
    </lineage>
</organism>
<dbReference type="AlphaFoldDB" id="A0A3B9H0E3"/>
<evidence type="ECO:0000313" key="1">
    <source>
        <dbReference type="EMBL" id="HAE28165.1"/>
    </source>
</evidence>